<name>A0ABP8H7G1_9BURK</name>
<dbReference type="PANTHER" id="PTHR43014:SF2">
    <property type="entry name" value="MERCURIC REDUCTASE"/>
    <property type="match status" value="1"/>
</dbReference>
<organism evidence="12 13">
    <name type="scientific">Variovorax defluvii</name>
    <dbReference type="NCBI Taxonomy" id="913761"/>
    <lineage>
        <taxon>Bacteria</taxon>
        <taxon>Pseudomonadati</taxon>
        <taxon>Pseudomonadota</taxon>
        <taxon>Betaproteobacteria</taxon>
        <taxon>Burkholderiales</taxon>
        <taxon>Comamonadaceae</taxon>
        <taxon>Variovorax</taxon>
    </lineage>
</organism>
<evidence type="ECO:0000256" key="9">
    <source>
        <dbReference type="RuleBase" id="RU003691"/>
    </source>
</evidence>
<dbReference type="InterPro" id="IPR023753">
    <property type="entry name" value="FAD/NAD-binding_dom"/>
</dbReference>
<dbReference type="PROSITE" id="PS00076">
    <property type="entry name" value="PYRIDINE_REDOX_1"/>
    <property type="match status" value="1"/>
</dbReference>
<comment type="caution">
    <text evidence="12">The sequence shown here is derived from an EMBL/GenBank/DDBJ whole genome shotgun (WGS) entry which is preliminary data.</text>
</comment>
<dbReference type="InterPro" id="IPR036188">
    <property type="entry name" value="FAD/NAD-bd_sf"/>
</dbReference>
<evidence type="ECO:0000259" key="11">
    <source>
        <dbReference type="Pfam" id="PF07992"/>
    </source>
</evidence>
<dbReference type="InterPro" id="IPR004099">
    <property type="entry name" value="Pyr_nucl-diS_OxRdtase_dimer"/>
</dbReference>
<dbReference type="EMBL" id="BAABGJ010000009">
    <property type="protein sequence ID" value="GAA4335484.1"/>
    <property type="molecule type" value="Genomic_DNA"/>
</dbReference>
<keyword evidence="6 9" id="KW-0560">Oxidoreductase</keyword>
<dbReference type="InterPro" id="IPR012999">
    <property type="entry name" value="Pyr_OxRdtase_I_AS"/>
</dbReference>
<dbReference type="Proteomes" id="UP001500975">
    <property type="component" value="Unassembled WGS sequence"/>
</dbReference>
<feature type="domain" description="FAD/NAD(P)-binding" evidence="11">
    <location>
        <begin position="6"/>
        <end position="321"/>
    </location>
</feature>
<dbReference type="RefSeq" id="WP_345536545.1">
    <property type="nucleotide sequence ID" value="NZ_BAABGJ010000009.1"/>
</dbReference>
<proteinExistence type="inferred from homology"/>
<reference evidence="13" key="1">
    <citation type="journal article" date="2019" name="Int. J. Syst. Evol. Microbiol.">
        <title>The Global Catalogue of Microorganisms (GCM) 10K type strain sequencing project: providing services to taxonomists for standard genome sequencing and annotation.</title>
        <authorList>
            <consortium name="The Broad Institute Genomics Platform"/>
            <consortium name="The Broad Institute Genome Sequencing Center for Infectious Disease"/>
            <person name="Wu L."/>
            <person name="Ma J."/>
        </authorList>
    </citation>
    <scope>NUCLEOTIDE SEQUENCE [LARGE SCALE GENOMIC DNA]</scope>
    <source>
        <strain evidence="13">JCM 17804</strain>
    </source>
</reference>
<evidence type="ECO:0000256" key="3">
    <source>
        <dbReference type="ARBA" id="ARBA00022630"/>
    </source>
</evidence>
<evidence type="ECO:0000256" key="1">
    <source>
        <dbReference type="ARBA" id="ARBA00001974"/>
    </source>
</evidence>
<dbReference type="PRINTS" id="PR00368">
    <property type="entry name" value="FADPNR"/>
</dbReference>
<evidence type="ECO:0000256" key="8">
    <source>
        <dbReference type="ARBA" id="ARBA00023284"/>
    </source>
</evidence>
<evidence type="ECO:0000256" key="4">
    <source>
        <dbReference type="ARBA" id="ARBA00022827"/>
    </source>
</evidence>
<dbReference type="SUPFAM" id="SSF51905">
    <property type="entry name" value="FAD/NAD(P)-binding domain"/>
    <property type="match status" value="1"/>
</dbReference>
<dbReference type="PRINTS" id="PR00411">
    <property type="entry name" value="PNDRDTASEI"/>
</dbReference>
<evidence type="ECO:0000313" key="13">
    <source>
        <dbReference type="Proteomes" id="UP001500975"/>
    </source>
</evidence>
<evidence type="ECO:0000259" key="10">
    <source>
        <dbReference type="Pfam" id="PF02852"/>
    </source>
</evidence>
<keyword evidence="3 9" id="KW-0285">Flavoprotein</keyword>
<feature type="domain" description="Pyridine nucleotide-disulphide oxidoreductase dimerisation" evidence="10">
    <location>
        <begin position="345"/>
        <end position="449"/>
    </location>
</feature>
<evidence type="ECO:0000256" key="5">
    <source>
        <dbReference type="ARBA" id="ARBA00022857"/>
    </source>
</evidence>
<comment type="cofactor">
    <cofactor evidence="1">
        <name>FAD</name>
        <dbReference type="ChEBI" id="CHEBI:57692"/>
    </cofactor>
</comment>
<dbReference type="InterPro" id="IPR016156">
    <property type="entry name" value="FAD/NAD-linked_Rdtase_dimer_sf"/>
</dbReference>
<accession>A0ABP8H7G1</accession>
<keyword evidence="7" id="KW-1015">Disulfide bond</keyword>
<dbReference type="PIRSF" id="PIRSF000350">
    <property type="entry name" value="Mercury_reductase_MerA"/>
    <property type="match status" value="1"/>
</dbReference>
<evidence type="ECO:0000256" key="7">
    <source>
        <dbReference type="ARBA" id="ARBA00023157"/>
    </source>
</evidence>
<keyword evidence="4 9" id="KW-0274">FAD</keyword>
<dbReference type="Pfam" id="PF02852">
    <property type="entry name" value="Pyr_redox_dim"/>
    <property type="match status" value="1"/>
</dbReference>
<keyword evidence="5" id="KW-0521">NADP</keyword>
<protein>
    <submittedName>
        <fullName evidence="12">FAD-containing oxidoreductase</fullName>
    </submittedName>
</protein>
<dbReference type="Gene3D" id="3.50.50.60">
    <property type="entry name" value="FAD/NAD(P)-binding domain"/>
    <property type="match status" value="2"/>
</dbReference>
<evidence type="ECO:0000256" key="2">
    <source>
        <dbReference type="ARBA" id="ARBA00007532"/>
    </source>
</evidence>
<keyword evidence="8 9" id="KW-0676">Redox-active center</keyword>
<comment type="similarity">
    <text evidence="2 9">Belongs to the class-I pyridine nucleotide-disulfide oxidoreductase family.</text>
</comment>
<dbReference type="NCBIfam" id="NF004992">
    <property type="entry name" value="PRK06370.1-4"/>
    <property type="match status" value="1"/>
</dbReference>
<evidence type="ECO:0000313" key="12">
    <source>
        <dbReference type="EMBL" id="GAA4335484.1"/>
    </source>
</evidence>
<sequence length="461" mass="49797">MDDTFDAIVIGTGQAGPALAGRLSQAGWRVAVVERHRFGGTCVNTGCIPTKAMVASAHVASLLQRGAEYGVSVPGGAQVDFPAVMARKSRISGRSSQNVEQWVRGMPGVTVIQGHARFEEAGVVRVGERLLRSPRIFVNVGGRASELAPEIRNGVTVLNNASLMALERLPEHLGVVGGSYVGLEFAQMFRRFGARVTVLQRGAQIVPREDADVARALQQILEREGVEIRTGSECFALRPEGDRIAARWRCGDEQDDIVCTHVLNATGRRPNTDDLGLDRAGVRVDARGYIEVDEQLRTSVEGIWALGDCNGRGAFTHTAYNDFEIVAANLLDKDPRRLSDRIPAYALYTDPPLARIGITSGEALASGRPTLIGERPMSRVGRAVQKGEEQGFLRVLVDAQTRHLVGATLLGVDADEAVHALLTLMYARQPVDTVQRAVFIHPTVSELLPTVLGSLRPLEAP</sequence>
<gene>
    <name evidence="12" type="ORF">GCM10023165_11990</name>
</gene>
<dbReference type="Pfam" id="PF07992">
    <property type="entry name" value="Pyr_redox_2"/>
    <property type="match status" value="1"/>
</dbReference>
<evidence type="ECO:0000256" key="6">
    <source>
        <dbReference type="ARBA" id="ARBA00023002"/>
    </source>
</evidence>
<dbReference type="SUPFAM" id="SSF55424">
    <property type="entry name" value="FAD/NAD-linked reductases, dimerisation (C-terminal) domain"/>
    <property type="match status" value="1"/>
</dbReference>
<keyword evidence="13" id="KW-1185">Reference proteome</keyword>
<dbReference type="Gene3D" id="3.30.390.30">
    <property type="match status" value="1"/>
</dbReference>
<dbReference type="PANTHER" id="PTHR43014">
    <property type="entry name" value="MERCURIC REDUCTASE"/>
    <property type="match status" value="1"/>
</dbReference>
<dbReference type="InterPro" id="IPR001100">
    <property type="entry name" value="Pyr_nuc-diS_OxRdtase"/>
</dbReference>